<evidence type="ECO:0000259" key="1">
    <source>
        <dbReference type="Pfam" id="PF00085"/>
    </source>
</evidence>
<name>A0A835JNF8_9ROSI</name>
<comment type="caution">
    <text evidence="2">The sequence shown here is derived from an EMBL/GenBank/DDBJ whole genome shotgun (WGS) entry which is preliminary data.</text>
</comment>
<keyword evidence="3" id="KW-1185">Reference proteome</keyword>
<dbReference type="InterPro" id="IPR050620">
    <property type="entry name" value="Thioredoxin_H-type-like"/>
</dbReference>
<dbReference type="PANTHER" id="PTHR10438:SF463">
    <property type="entry name" value="THIOREDOXIN"/>
    <property type="match status" value="1"/>
</dbReference>
<dbReference type="Proteomes" id="UP000657918">
    <property type="component" value="Unassembled WGS sequence"/>
</dbReference>
<dbReference type="OrthoDB" id="10263751at2759"/>
<sequence>MVTGFTAKRRKPCRYMEQPMKDFAAKYADVVLIRIDVDELELVAQQFNVTTMPEFSLVKKGKVVDEVAGVKENELEKHRI</sequence>
<evidence type="ECO:0000313" key="3">
    <source>
        <dbReference type="Proteomes" id="UP000657918"/>
    </source>
</evidence>
<evidence type="ECO:0000313" key="2">
    <source>
        <dbReference type="EMBL" id="KAF9673498.1"/>
    </source>
</evidence>
<dbReference type="InterPro" id="IPR013766">
    <property type="entry name" value="Thioredoxin_domain"/>
</dbReference>
<dbReference type="AlphaFoldDB" id="A0A835JNF8"/>
<dbReference type="CDD" id="cd02947">
    <property type="entry name" value="TRX_family"/>
    <property type="match status" value="1"/>
</dbReference>
<feature type="domain" description="Thioredoxin" evidence="1">
    <location>
        <begin position="2"/>
        <end position="77"/>
    </location>
</feature>
<protein>
    <recommendedName>
        <fullName evidence="1">Thioredoxin domain-containing protein</fullName>
    </recommendedName>
</protein>
<dbReference type="PANTHER" id="PTHR10438">
    <property type="entry name" value="THIOREDOXIN"/>
    <property type="match status" value="1"/>
</dbReference>
<organism evidence="2 3">
    <name type="scientific">Salix dunnii</name>
    <dbReference type="NCBI Taxonomy" id="1413687"/>
    <lineage>
        <taxon>Eukaryota</taxon>
        <taxon>Viridiplantae</taxon>
        <taxon>Streptophyta</taxon>
        <taxon>Embryophyta</taxon>
        <taxon>Tracheophyta</taxon>
        <taxon>Spermatophyta</taxon>
        <taxon>Magnoliopsida</taxon>
        <taxon>eudicotyledons</taxon>
        <taxon>Gunneridae</taxon>
        <taxon>Pentapetalae</taxon>
        <taxon>rosids</taxon>
        <taxon>fabids</taxon>
        <taxon>Malpighiales</taxon>
        <taxon>Salicaceae</taxon>
        <taxon>Saliceae</taxon>
        <taxon>Salix</taxon>
    </lineage>
</organism>
<accession>A0A835JNF8</accession>
<dbReference type="Pfam" id="PF00085">
    <property type="entry name" value="Thioredoxin"/>
    <property type="match status" value="1"/>
</dbReference>
<proteinExistence type="predicted"/>
<dbReference type="InterPro" id="IPR036249">
    <property type="entry name" value="Thioredoxin-like_sf"/>
</dbReference>
<dbReference type="Gene3D" id="3.40.30.10">
    <property type="entry name" value="Glutaredoxin"/>
    <property type="match status" value="1"/>
</dbReference>
<dbReference type="SUPFAM" id="SSF52833">
    <property type="entry name" value="Thioredoxin-like"/>
    <property type="match status" value="1"/>
</dbReference>
<dbReference type="EMBL" id="JADGMS010000010">
    <property type="protein sequence ID" value="KAF9673498.1"/>
    <property type="molecule type" value="Genomic_DNA"/>
</dbReference>
<reference evidence="2 3" key="1">
    <citation type="submission" date="2020-10" db="EMBL/GenBank/DDBJ databases">
        <title>Plant Genome Project.</title>
        <authorList>
            <person name="Zhang R.-G."/>
        </authorList>
    </citation>
    <scope>NUCLEOTIDE SEQUENCE [LARGE SCALE GENOMIC DNA]</scope>
    <source>
        <strain evidence="2">FAFU-HL-1</strain>
        <tissue evidence="2">Leaf</tissue>
    </source>
</reference>
<gene>
    <name evidence="2" type="ORF">SADUNF_Sadunf10G0030500</name>
</gene>